<feature type="coiled-coil region" evidence="1">
    <location>
        <begin position="221"/>
        <end position="276"/>
    </location>
</feature>
<name>A0AAE3RDH9_9BACT</name>
<keyword evidence="2" id="KW-1133">Transmembrane helix</keyword>
<reference evidence="3" key="1">
    <citation type="submission" date="2023-05" db="EMBL/GenBank/DDBJ databases">
        <authorList>
            <person name="Zhang X."/>
        </authorList>
    </citation>
    <scope>NUCLEOTIDE SEQUENCE</scope>
    <source>
        <strain evidence="3">BD1B2-1</strain>
    </source>
</reference>
<organism evidence="3 4">
    <name type="scientific">Xanthocytophaga agilis</name>
    <dbReference type="NCBI Taxonomy" id="3048010"/>
    <lineage>
        <taxon>Bacteria</taxon>
        <taxon>Pseudomonadati</taxon>
        <taxon>Bacteroidota</taxon>
        <taxon>Cytophagia</taxon>
        <taxon>Cytophagales</taxon>
        <taxon>Rhodocytophagaceae</taxon>
        <taxon>Xanthocytophaga</taxon>
    </lineage>
</organism>
<protein>
    <recommendedName>
        <fullName evidence="5">Transcriptional regulator</fullName>
    </recommendedName>
</protein>
<evidence type="ECO:0000256" key="2">
    <source>
        <dbReference type="SAM" id="Phobius"/>
    </source>
</evidence>
<dbReference type="EMBL" id="JASJOU010000025">
    <property type="protein sequence ID" value="MDJ1506650.1"/>
    <property type="molecule type" value="Genomic_DNA"/>
</dbReference>
<dbReference type="SUPFAM" id="SSF46894">
    <property type="entry name" value="C-terminal effector domain of the bipartite response regulators"/>
    <property type="match status" value="1"/>
</dbReference>
<keyword evidence="2" id="KW-0812">Transmembrane</keyword>
<gene>
    <name evidence="3" type="ORF">QNI22_38775</name>
</gene>
<sequence length="439" mass="51823">MNSIIVKNLINRHLLGASAAIIIVLLSANIVISSINRDIMNENRQLEKQTEQVKKAVFQSLYLIHNADLALRGYVAFKDSRYLPPLQFAYEDRDSIYQTIEVPLSLQNYPLEEFNKLKDSINVYLDQCTRMKDLFDRKQLTEFNRLANEDKGYHLWLQYDQFNKRICRFEDTINEQAQQRYNDAQNSNHLIQGLLVIFCIPTLLFTVFYTYKQVSTAKKLRDAQRENIHLLAEQNEKLEGTVKERTAQIMNKQQELKEQYQQILEKNTQLARQREELVWQQEELVWQNNALVQAKKQQLESYVESIREKNEIIEAIQGKLNELKDREQVETDFIENFDIILRSTILTEEAWQKYKTTFESVYPHFFATLRYCYPHITDAEQRLAALIKLNLSLKECANTLGIAPESVRKARHRLKKRFHLTETDNIEVFIQNLSMKATC</sequence>
<proteinExistence type="predicted"/>
<evidence type="ECO:0000256" key="1">
    <source>
        <dbReference type="SAM" id="Coils"/>
    </source>
</evidence>
<dbReference type="GO" id="GO:0003677">
    <property type="term" value="F:DNA binding"/>
    <property type="evidence" value="ECO:0007669"/>
    <property type="project" value="InterPro"/>
</dbReference>
<dbReference type="InterPro" id="IPR016032">
    <property type="entry name" value="Sig_transdc_resp-reg_C-effctor"/>
</dbReference>
<accession>A0AAE3RDH9</accession>
<comment type="caution">
    <text evidence="3">The sequence shown here is derived from an EMBL/GenBank/DDBJ whole genome shotgun (WGS) entry which is preliminary data.</text>
</comment>
<keyword evidence="2" id="KW-0472">Membrane</keyword>
<evidence type="ECO:0000313" key="4">
    <source>
        <dbReference type="Proteomes" id="UP001232063"/>
    </source>
</evidence>
<keyword evidence="4" id="KW-1185">Reference proteome</keyword>
<evidence type="ECO:0008006" key="5">
    <source>
        <dbReference type="Google" id="ProtNLM"/>
    </source>
</evidence>
<dbReference type="RefSeq" id="WP_314519739.1">
    <property type="nucleotide sequence ID" value="NZ_JASJOU010000025.1"/>
</dbReference>
<dbReference type="AlphaFoldDB" id="A0AAE3RDH9"/>
<keyword evidence="1" id="KW-0175">Coiled coil</keyword>
<feature type="transmembrane region" description="Helical" evidence="2">
    <location>
        <begin position="190"/>
        <end position="211"/>
    </location>
</feature>
<dbReference type="Proteomes" id="UP001232063">
    <property type="component" value="Unassembled WGS sequence"/>
</dbReference>
<dbReference type="GO" id="GO:0006355">
    <property type="term" value="P:regulation of DNA-templated transcription"/>
    <property type="evidence" value="ECO:0007669"/>
    <property type="project" value="InterPro"/>
</dbReference>
<evidence type="ECO:0000313" key="3">
    <source>
        <dbReference type="EMBL" id="MDJ1506650.1"/>
    </source>
</evidence>